<dbReference type="GO" id="GO:0005730">
    <property type="term" value="C:nucleolus"/>
    <property type="evidence" value="ECO:0007669"/>
    <property type="project" value="UniProtKB-SubCell"/>
</dbReference>
<dbReference type="InterPro" id="IPR027417">
    <property type="entry name" value="P-loop_NTPase"/>
</dbReference>
<dbReference type="InterPro" id="IPR005225">
    <property type="entry name" value="Small_GTP-bd"/>
</dbReference>
<feature type="region of interest" description="Disordered" evidence="7">
    <location>
        <begin position="579"/>
        <end position="604"/>
    </location>
</feature>
<dbReference type="InterPro" id="IPR041623">
    <property type="entry name" value="NOG1_N"/>
</dbReference>
<name>A0A8R1I6D9_CAEJA</name>
<feature type="domain" description="OBG-type G" evidence="8">
    <location>
        <begin position="170"/>
        <end position="341"/>
    </location>
</feature>
<dbReference type="OMA" id="EWKNDVM"/>
<protein>
    <recommendedName>
        <fullName evidence="6">Nucleolar GTP-binding protein 1</fullName>
    </recommendedName>
</protein>
<evidence type="ECO:0000313" key="9">
    <source>
        <dbReference type="EnsemblMetazoa" id="CJA17980.1"/>
    </source>
</evidence>
<keyword evidence="10" id="KW-1185">Reference proteome</keyword>
<comment type="similarity">
    <text evidence="6">Belongs to the TRAFAC class OBG-HflX-like GTPase superfamily. OBG GTPase family. NOG subfamily.</text>
</comment>
<dbReference type="Proteomes" id="UP000005237">
    <property type="component" value="Unassembled WGS sequence"/>
</dbReference>
<evidence type="ECO:0000256" key="1">
    <source>
        <dbReference type="ARBA" id="ARBA00004604"/>
    </source>
</evidence>
<dbReference type="Gene3D" id="1.20.120.1190">
    <property type="match status" value="1"/>
</dbReference>
<dbReference type="NCBIfam" id="TIGR00231">
    <property type="entry name" value="small_GTP"/>
    <property type="match status" value="1"/>
</dbReference>
<dbReference type="SUPFAM" id="SSF52540">
    <property type="entry name" value="P-loop containing nucleoside triphosphate hydrolases"/>
    <property type="match status" value="1"/>
</dbReference>
<dbReference type="GO" id="GO:0042254">
    <property type="term" value="P:ribosome biogenesis"/>
    <property type="evidence" value="ECO:0007669"/>
    <property type="project" value="UniProtKB-KW"/>
</dbReference>
<dbReference type="CDD" id="cd01897">
    <property type="entry name" value="NOG"/>
    <property type="match status" value="1"/>
</dbReference>
<evidence type="ECO:0000256" key="2">
    <source>
        <dbReference type="ARBA" id="ARBA00022517"/>
    </source>
</evidence>
<reference evidence="10" key="1">
    <citation type="submission" date="2010-08" db="EMBL/GenBank/DDBJ databases">
        <authorList>
            <consortium name="Caenorhabditis japonica Sequencing Consortium"/>
            <person name="Wilson R.K."/>
        </authorList>
    </citation>
    <scope>NUCLEOTIDE SEQUENCE [LARGE SCALE GENOMIC DNA]</scope>
    <source>
        <strain evidence="10">DF5081</strain>
    </source>
</reference>
<dbReference type="Pfam" id="PF17835">
    <property type="entry name" value="NOG1_N"/>
    <property type="match status" value="1"/>
</dbReference>
<sequence length="659" mass="76011">MTSMYNFKRITVVPSASELKDVVLSKTQRKTPTVVHRQYSIGRIRAFYARKIKFLQQTLHDKLTQIINEFPKMEEIHPFYSDLMNILYDRDHYKIALGQMNTARHLIDGIAREYVRLMKYADSLYRCKMLKRAALGRMVKLLKRQKSSFEYLEQVRQHLSRLPSIDPATRTLILCGFPNVGKSSFINNVTRADVEVQPYAFTTKALYVGHLDYRFLRWQVIDTPGILDQPLEDRNTIEMQAVTALAHLKASVLFMMDISEQCDRTIEEQLHLFESIRPLFANKPVLIGLNKVDIRHRSDLPADKAAILDNLEKEGIPIVETSTLTQEGIMSLRDRACDELLAQRVEAKIQAKKITNVEDSVLNRVFVAYPVPRDEKVRAPFVPPGLASKRAQKKLAAENTMEVDGDGPSKSGQIGEFRDENTRRLEREIELAMEDDYILDLKKQYILKNPDEKYDVIPEIWEGHNLSDFVDPEIQSKLENLLREEELLEQAGEYESDLDSDDDETKEKMKLALQIREKEKLLTLEHAVNKRVAGRVGSRVHSRKRERSMSRLEHELGELGVDVDTKKMKNLQGQCAKPQLGKKMKVGRSRSLSAVRPAPRDEIGIPDDEKRAHATKLRTKAMRGLRREAKKGEADRHVYDLKPKHLFCGKRKMGKTDWR</sequence>
<evidence type="ECO:0000256" key="5">
    <source>
        <dbReference type="ARBA" id="ARBA00023242"/>
    </source>
</evidence>
<keyword evidence="4" id="KW-0342">GTP-binding</keyword>
<dbReference type="InterPro" id="IPR024926">
    <property type="entry name" value="NOG1"/>
</dbReference>
<evidence type="ECO:0000256" key="3">
    <source>
        <dbReference type="ARBA" id="ARBA00022741"/>
    </source>
</evidence>
<dbReference type="AlphaFoldDB" id="A0A8R1I6D9"/>
<dbReference type="FunFam" id="1.20.120.1190:FF:000001">
    <property type="entry name" value="Nucleolar GTP-binding protein 1"/>
    <property type="match status" value="1"/>
</dbReference>
<dbReference type="PROSITE" id="PS51710">
    <property type="entry name" value="G_OBG"/>
    <property type="match status" value="1"/>
</dbReference>
<dbReference type="Pfam" id="PF08155">
    <property type="entry name" value="NOGCT"/>
    <property type="match status" value="1"/>
</dbReference>
<evidence type="ECO:0000256" key="4">
    <source>
        <dbReference type="ARBA" id="ARBA00023134"/>
    </source>
</evidence>
<dbReference type="InterPro" id="IPR031167">
    <property type="entry name" value="G_OBG"/>
</dbReference>
<accession>A0A8R1I6D9</accession>
<evidence type="ECO:0000256" key="6">
    <source>
        <dbReference type="PIRNR" id="PIRNR038919"/>
    </source>
</evidence>
<keyword evidence="5 6" id="KW-0539">Nucleus</keyword>
<evidence type="ECO:0000256" key="7">
    <source>
        <dbReference type="SAM" id="MobiDB-lite"/>
    </source>
</evidence>
<reference evidence="9" key="2">
    <citation type="submission" date="2022-06" db="UniProtKB">
        <authorList>
            <consortium name="EnsemblMetazoa"/>
        </authorList>
    </citation>
    <scope>IDENTIFICATION</scope>
    <source>
        <strain evidence="9">DF5081</strain>
    </source>
</reference>
<dbReference type="InterPro" id="IPR006073">
    <property type="entry name" value="GTP-bd"/>
</dbReference>
<dbReference type="InterPro" id="IPR012973">
    <property type="entry name" value="NOG_C"/>
</dbReference>
<keyword evidence="2 6" id="KW-0690">Ribosome biogenesis</keyword>
<dbReference type="EnsemblMetazoa" id="CJA17980.1">
    <property type="protein sequence ID" value="CJA17980.1"/>
    <property type="gene ID" value="WBGene00137184"/>
</dbReference>
<evidence type="ECO:0000313" key="10">
    <source>
        <dbReference type="Proteomes" id="UP000005237"/>
    </source>
</evidence>
<dbReference type="FunFam" id="3.40.50.300:FF:000496">
    <property type="entry name" value="Nucleolar GTP-binding protein 1"/>
    <property type="match status" value="1"/>
</dbReference>
<dbReference type="InterPro" id="IPR010674">
    <property type="entry name" value="NOG1_Rossman_fold_dom"/>
</dbReference>
<dbReference type="Gene3D" id="3.40.50.300">
    <property type="entry name" value="P-loop containing nucleotide triphosphate hydrolases"/>
    <property type="match status" value="1"/>
</dbReference>
<evidence type="ECO:0000259" key="8">
    <source>
        <dbReference type="PROSITE" id="PS51710"/>
    </source>
</evidence>
<keyword evidence="3" id="KW-0547">Nucleotide-binding</keyword>
<dbReference type="PRINTS" id="PR00326">
    <property type="entry name" value="GTP1OBG"/>
</dbReference>
<organism evidence="9 10">
    <name type="scientific">Caenorhabditis japonica</name>
    <dbReference type="NCBI Taxonomy" id="281687"/>
    <lineage>
        <taxon>Eukaryota</taxon>
        <taxon>Metazoa</taxon>
        <taxon>Ecdysozoa</taxon>
        <taxon>Nematoda</taxon>
        <taxon>Chromadorea</taxon>
        <taxon>Rhabditida</taxon>
        <taxon>Rhabditina</taxon>
        <taxon>Rhabditomorpha</taxon>
        <taxon>Rhabditoidea</taxon>
        <taxon>Rhabditidae</taxon>
        <taxon>Peloderinae</taxon>
        <taxon>Caenorhabditis</taxon>
    </lineage>
</organism>
<comment type="function">
    <text evidence="6">Involved in the biogenesis of the 60S ribosomal subunit.</text>
</comment>
<dbReference type="PANTHER" id="PTHR45759">
    <property type="entry name" value="NUCLEOLAR GTP-BINDING PROTEIN 1"/>
    <property type="match status" value="1"/>
</dbReference>
<dbReference type="GO" id="GO:0005525">
    <property type="term" value="F:GTP binding"/>
    <property type="evidence" value="ECO:0007669"/>
    <property type="project" value="UniProtKB-KW"/>
</dbReference>
<comment type="subcellular location">
    <subcellularLocation>
        <location evidence="1 6">Nucleus</location>
        <location evidence="1 6">Nucleolus</location>
    </subcellularLocation>
</comment>
<dbReference type="Pfam" id="PF06858">
    <property type="entry name" value="NOG1"/>
    <property type="match status" value="1"/>
</dbReference>
<dbReference type="PIRSF" id="PIRSF038919">
    <property type="entry name" value="NOG1"/>
    <property type="match status" value="1"/>
</dbReference>
<proteinExistence type="inferred from homology"/>